<dbReference type="EMBL" id="CACRUX010000033">
    <property type="protein sequence ID" value="VYT93480.1"/>
    <property type="molecule type" value="Genomic_DNA"/>
</dbReference>
<sequence>MNLQNELILKRMGILFDIRNKLIVFNKKEAPLTREYKELDRVIINLIKKESKGLSD</sequence>
<dbReference type="AlphaFoldDB" id="A0A6N3AV09"/>
<protein>
    <submittedName>
        <fullName evidence="1">Uncharacterized protein</fullName>
    </submittedName>
</protein>
<dbReference type="RefSeq" id="WP_156704474.1">
    <property type="nucleotide sequence ID" value="NZ_CACRUX010000033.1"/>
</dbReference>
<proteinExistence type="predicted"/>
<accession>A0A6N3AV09</accession>
<name>A0A6N3AV09_9FIRM</name>
<organism evidence="1">
    <name type="scientific">Veillonella ratti</name>
    <dbReference type="NCBI Taxonomy" id="103892"/>
    <lineage>
        <taxon>Bacteria</taxon>
        <taxon>Bacillati</taxon>
        <taxon>Bacillota</taxon>
        <taxon>Negativicutes</taxon>
        <taxon>Veillonellales</taxon>
        <taxon>Veillonellaceae</taxon>
        <taxon>Veillonella</taxon>
    </lineage>
</organism>
<gene>
    <name evidence="1" type="ORF">VRLFYP33_00824</name>
</gene>
<evidence type="ECO:0000313" key="1">
    <source>
        <dbReference type="EMBL" id="VYT93480.1"/>
    </source>
</evidence>
<reference evidence="1" key="1">
    <citation type="submission" date="2019-11" db="EMBL/GenBank/DDBJ databases">
        <authorList>
            <person name="Feng L."/>
        </authorList>
    </citation>
    <scope>NUCLEOTIDE SEQUENCE</scope>
    <source>
        <strain evidence="1">VrattiLFYP33</strain>
    </source>
</reference>